<dbReference type="Gene3D" id="1.10.274.10">
    <property type="entry name" value="PtsI, HPr-binding domain"/>
    <property type="match status" value="1"/>
</dbReference>
<evidence type="ECO:0000256" key="7">
    <source>
        <dbReference type="ARBA" id="ARBA00022490"/>
    </source>
</evidence>
<dbReference type="STRING" id="1219080.VEZ01S_52_00250"/>
<dbReference type="PROSITE" id="PS00370">
    <property type="entry name" value="PEP_ENZYMES_PHOS_SITE"/>
    <property type="match status" value="1"/>
</dbReference>
<dbReference type="InterPro" id="IPR003018">
    <property type="entry name" value="GAF"/>
</dbReference>
<dbReference type="RefSeq" id="WP_021714864.1">
    <property type="nucleotide sequence ID" value="NZ_BATM01000052.1"/>
</dbReference>
<dbReference type="SUPFAM" id="SSF55781">
    <property type="entry name" value="GAF domain-like"/>
    <property type="match status" value="1"/>
</dbReference>
<dbReference type="NCBIfam" id="TIGR01417">
    <property type="entry name" value="PTS_I_fam"/>
    <property type="match status" value="1"/>
</dbReference>
<dbReference type="InterPro" id="IPR023151">
    <property type="entry name" value="PEP_util_CS"/>
</dbReference>
<evidence type="ECO:0000256" key="1">
    <source>
        <dbReference type="ARBA" id="ARBA00000683"/>
    </source>
</evidence>
<comment type="caution">
    <text evidence="15">The sequence shown here is derived from an EMBL/GenBank/DDBJ whole genome shotgun (WGS) entry which is preliminary data.</text>
</comment>
<dbReference type="GO" id="GO:0009401">
    <property type="term" value="P:phosphoenolpyruvate-dependent sugar phosphotransferase system"/>
    <property type="evidence" value="ECO:0007669"/>
    <property type="project" value="UniProtKB-KW"/>
</dbReference>
<comment type="subcellular location">
    <subcellularLocation>
        <location evidence="3">Cytoplasm</location>
    </subcellularLocation>
</comment>
<dbReference type="GO" id="GO:0005737">
    <property type="term" value="C:cytoplasm"/>
    <property type="evidence" value="ECO:0007669"/>
    <property type="project" value="UniProtKB-SubCell"/>
</dbReference>
<evidence type="ECO:0000256" key="10">
    <source>
        <dbReference type="ARBA" id="ARBA00022683"/>
    </source>
</evidence>
<dbReference type="InterPro" id="IPR040442">
    <property type="entry name" value="Pyrv_kinase-like_dom_sf"/>
</dbReference>
<keyword evidence="9 15" id="KW-0808">Transferase</keyword>
<evidence type="ECO:0000256" key="13">
    <source>
        <dbReference type="ARBA" id="ARBA00022842"/>
    </source>
</evidence>
<dbReference type="NCBIfam" id="NF008283">
    <property type="entry name" value="PRK11061.1"/>
    <property type="match status" value="1"/>
</dbReference>
<dbReference type="SUPFAM" id="SSF47831">
    <property type="entry name" value="Enzyme I of the PEP:sugar phosphotransferase system HPr-binding (sub)domain"/>
    <property type="match status" value="1"/>
</dbReference>
<evidence type="ECO:0000256" key="2">
    <source>
        <dbReference type="ARBA" id="ARBA00001946"/>
    </source>
</evidence>
<dbReference type="InterPro" id="IPR000121">
    <property type="entry name" value="PEP_util_C"/>
</dbReference>
<dbReference type="Gene3D" id="3.20.20.60">
    <property type="entry name" value="Phosphoenolpyruvate-binding domains"/>
    <property type="match status" value="1"/>
</dbReference>
<evidence type="ECO:0000256" key="6">
    <source>
        <dbReference type="ARBA" id="ARBA00022448"/>
    </source>
</evidence>
<dbReference type="OrthoDB" id="9765468at2"/>
<evidence type="ECO:0000256" key="8">
    <source>
        <dbReference type="ARBA" id="ARBA00022597"/>
    </source>
</evidence>
<evidence type="ECO:0000313" key="16">
    <source>
        <dbReference type="Proteomes" id="UP000016562"/>
    </source>
</evidence>
<evidence type="ECO:0000256" key="4">
    <source>
        <dbReference type="ARBA" id="ARBA00007837"/>
    </source>
</evidence>
<dbReference type="GO" id="GO:0008965">
    <property type="term" value="F:phosphoenolpyruvate-protein phosphotransferase activity"/>
    <property type="evidence" value="ECO:0007669"/>
    <property type="project" value="UniProtKB-EC"/>
</dbReference>
<dbReference type="InterPro" id="IPR050499">
    <property type="entry name" value="PEP-utilizing_PTS_enzyme"/>
</dbReference>
<protein>
    <recommendedName>
        <fullName evidence="5">phosphoenolpyruvate--protein phosphotransferase</fullName>
        <ecNumber evidence="5">2.7.3.9</ecNumber>
    </recommendedName>
</protein>
<dbReference type="EMBL" id="BATM01000052">
    <property type="protein sequence ID" value="GAD81167.1"/>
    <property type="molecule type" value="Genomic_DNA"/>
</dbReference>
<evidence type="ECO:0000256" key="5">
    <source>
        <dbReference type="ARBA" id="ARBA00012232"/>
    </source>
</evidence>
<dbReference type="Pfam" id="PF05524">
    <property type="entry name" value="PEP-utilisers_N"/>
    <property type="match status" value="1"/>
</dbReference>
<dbReference type="InterPro" id="IPR006318">
    <property type="entry name" value="PTS_EI-like"/>
</dbReference>
<keyword evidence="11" id="KW-0479">Metal-binding</keyword>
<dbReference type="PANTHER" id="PTHR46244:SF1">
    <property type="entry name" value="PHOSPHOENOLPYRUVATE-DEPENDENT PHOSPHOTRANSFERASE SYSTEM"/>
    <property type="match status" value="1"/>
</dbReference>
<dbReference type="InterPro" id="IPR015813">
    <property type="entry name" value="Pyrv/PenolPyrv_kinase-like_dom"/>
</dbReference>
<gene>
    <name evidence="15" type="primary">ptsP</name>
    <name evidence="15" type="ORF">VEZ01S_52_00250</name>
</gene>
<evidence type="ECO:0000259" key="14">
    <source>
        <dbReference type="SMART" id="SM00065"/>
    </source>
</evidence>
<dbReference type="GO" id="GO:0016301">
    <property type="term" value="F:kinase activity"/>
    <property type="evidence" value="ECO:0007669"/>
    <property type="project" value="UniProtKB-KW"/>
</dbReference>
<evidence type="ECO:0000313" key="15">
    <source>
        <dbReference type="EMBL" id="GAD81167.1"/>
    </source>
</evidence>
<organism evidence="15 16">
    <name type="scientific">Vibrio ezurae NBRC 102218</name>
    <dbReference type="NCBI Taxonomy" id="1219080"/>
    <lineage>
        <taxon>Bacteria</taxon>
        <taxon>Pseudomonadati</taxon>
        <taxon>Pseudomonadota</taxon>
        <taxon>Gammaproteobacteria</taxon>
        <taxon>Vibrionales</taxon>
        <taxon>Vibrionaceae</taxon>
        <taxon>Vibrio</taxon>
    </lineage>
</organism>
<dbReference type="SUPFAM" id="SSF52009">
    <property type="entry name" value="Phosphohistidine domain"/>
    <property type="match status" value="1"/>
</dbReference>
<comment type="cofactor">
    <cofactor evidence="2">
        <name>Mg(2+)</name>
        <dbReference type="ChEBI" id="CHEBI:18420"/>
    </cofactor>
</comment>
<dbReference type="AlphaFoldDB" id="U3B6W3"/>
<dbReference type="SUPFAM" id="SSF51621">
    <property type="entry name" value="Phosphoenolpyruvate/pyruvate domain"/>
    <property type="match status" value="1"/>
</dbReference>
<dbReference type="InterPro" id="IPR018274">
    <property type="entry name" value="PEP_util_AS"/>
</dbReference>
<dbReference type="PANTHER" id="PTHR46244">
    <property type="entry name" value="PHOSPHOENOLPYRUVATE-PROTEIN PHOSPHOTRANSFERASE"/>
    <property type="match status" value="1"/>
</dbReference>
<comment type="catalytic activity">
    <reaction evidence="1">
        <text>L-histidyl-[protein] + phosphoenolpyruvate = N(pros)-phospho-L-histidyl-[protein] + pyruvate</text>
        <dbReference type="Rhea" id="RHEA:23880"/>
        <dbReference type="Rhea" id="RHEA-COMP:9745"/>
        <dbReference type="Rhea" id="RHEA-COMP:9746"/>
        <dbReference type="ChEBI" id="CHEBI:15361"/>
        <dbReference type="ChEBI" id="CHEBI:29979"/>
        <dbReference type="ChEBI" id="CHEBI:58702"/>
        <dbReference type="ChEBI" id="CHEBI:64837"/>
        <dbReference type="EC" id="2.7.3.9"/>
    </reaction>
</comment>
<dbReference type="SMART" id="SM00065">
    <property type="entry name" value="GAF"/>
    <property type="match status" value="1"/>
</dbReference>
<dbReference type="Gene3D" id="3.30.450.40">
    <property type="match status" value="1"/>
</dbReference>
<evidence type="ECO:0000256" key="11">
    <source>
        <dbReference type="ARBA" id="ARBA00022723"/>
    </source>
</evidence>
<accession>U3B6W3</accession>
<comment type="similarity">
    <text evidence="4">Belongs to the PEP-utilizing enzyme family.</text>
</comment>
<dbReference type="PRINTS" id="PR01736">
    <property type="entry name" value="PHPHTRNFRASE"/>
</dbReference>
<evidence type="ECO:0000256" key="12">
    <source>
        <dbReference type="ARBA" id="ARBA00022777"/>
    </source>
</evidence>
<keyword evidence="15" id="KW-0670">Pyruvate</keyword>
<keyword evidence="16" id="KW-1185">Reference proteome</keyword>
<keyword evidence="13" id="KW-0460">Magnesium</keyword>
<keyword evidence="7" id="KW-0963">Cytoplasm</keyword>
<dbReference type="InterPro" id="IPR036618">
    <property type="entry name" value="PtsI_HPr-bd_sf"/>
</dbReference>
<dbReference type="Gene3D" id="3.50.30.10">
    <property type="entry name" value="Phosphohistidine domain"/>
    <property type="match status" value="1"/>
</dbReference>
<dbReference type="InterPro" id="IPR008279">
    <property type="entry name" value="PEP-util_enz_mobile_dom"/>
</dbReference>
<dbReference type="EC" id="2.7.3.9" evidence="5"/>
<sequence>MLNQLRDIVEHVSRVEDIHQALEVFVKRTCDAINSECCTIYLSNHQKQRLELMATKGLTFSGERLHIGFQEGLVGLVHRTAEPLNIAKASLHPDFKLFPQLGEEVYQAFLATPIVHRKRMLGVVVIQQKKPRLFSDIEESFLVTLAAQLAVLIVSEQQQGKWLLQERRGTDNVVTGLSACNGIAIGPIWRGNDEPLLSDVSPASAVDVEKDKEWLLVAVESALKEFRRLRKQLDSDLNKDALAIFDLFTHLLNDPKLRGDLLSQIEKGDTADWALRQVIERYSNHFARMSDIYLQQRSQDVRELGQRLLYFLNHSQVQEVKLEKPVIFVVNELTTTLLASVPREMLLGVVSTQGGVNSHAAILSRALGIPSVIGPNLKGVEDGKSIILDGYNGEVLVNPTYLEMSEYQQLLSEEQEVRSMVESELCLPAVTLDKAPITILLNTGLGIDVSYFLNDVIDGIGLYRTEISFIVKQAFPSEDEQVETYRKVLAYSQDKPVVMRTLDVGGDKSLPYFPMEEENPFLGWRGIRFTLDHPDIFLIQVRAMMRASIGQKNELNILLPMVSGTPELDSSLSLIAQAYHEVALTYPQVKKPKVGIMLEVPSMIYLLPAIAKRIDFVSVGTNDLTQYLLAVDRNNSQVSELYEVVHPAVLLALKQIQVACEDANLPVSVCGELAGDPIGVLMLLGLGFTQLSMSSANVANIKYVIRQSNLEDLKTLANVATTQSYASEVHQLAFDYLEHRGLAGFVRPGKH</sequence>
<dbReference type="Pfam" id="PF00391">
    <property type="entry name" value="PEP-utilizers"/>
    <property type="match status" value="1"/>
</dbReference>
<keyword evidence="8" id="KW-0762">Sugar transport</keyword>
<keyword evidence="12" id="KW-0418">Kinase</keyword>
<keyword evidence="6" id="KW-0813">Transport</keyword>
<dbReference type="PROSITE" id="PS00742">
    <property type="entry name" value="PEP_ENZYMES_2"/>
    <property type="match status" value="1"/>
</dbReference>
<dbReference type="Pfam" id="PF02896">
    <property type="entry name" value="PEP-utilizers_C"/>
    <property type="match status" value="1"/>
</dbReference>
<name>U3B6W3_9VIBR</name>
<feature type="domain" description="GAF" evidence="14">
    <location>
        <begin position="17"/>
        <end position="163"/>
    </location>
</feature>
<dbReference type="InterPro" id="IPR029016">
    <property type="entry name" value="GAF-like_dom_sf"/>
</dbReference>
<evidence type="ECO:0000256" key="3">
    <source>
        <dbReference type="ARBA" id="ARBA00004496"/>
    </source>
</evidence>
<dbReference type="Proteomes" id="UP000016562">
    <property type="component" value="Unassembled WGS sequence"/>
</dbReference>
<dbReference type="eggNOG" id="COG3605">
    <property type="taxonomic scope" value="Bacteria"/>
</dbReference>
<dbReference type="GO" id="GO:0046872">
    <property type="term" value="F:metal ion binding"/>
    <property type="evidence" value="ECO:0007669"/>
    <property type="project" value="UniProtKB-KW"/>
</dbReference>
<dbReference type="InterPro" id="IPR008731">
    <property type="entry name" value="PTS_EIN"/>
</dbReference>
<reference evidence="15 16" key="1">
    <citation type="submission" date="2013-09" db="EMBL/GenBank/DDBJ databases">
        <title>Whole genome shotgun sequence of Vibrio ezurae NBRC 102218.</title>
        <authorList>
            <person name="Yoshida I."/>
            <person name="Hosoyama A."/>
            <person name="Numata M."/>
            <person name="Hashimoto M."/>
            <person name="Hosoyama Y."/>
            <person name="Tsuchikane K."/>
            <person name="Noguchi M."/>
            <person name="Hirakata S."/>
            <person name="Ichikawa N."/>
            <person name="Ohji S."/>
            <person name="Yamazoe A."/>
            <person name="Fujita N."/>
        </authorList>
    </citation>
    <scope>NUCLEOTIDE SEQUENCE [LARGE SCALE GENOMIC DNA]</scope>
    <source>
        <strain evidence="15 16">NBRC 102218</strain>
    </source>
</reference>
<proteinExistence type="inferred from homology"/>
<dbReference type="InterPro" id="IPR036637">
    <property type="entry name" value="Phosphohistidine_dom_sf"/>
</dbReference>
<dbReference type="Pfam" id="PF01590">
    <property type="entry name" value="GAF"/>
    <property type="match status" value="1"/>
</dbReference>
<evidence type="ECO:0000256" key="9">
    <source>
        <dbReference type="ARBA" id="ARBA00022679"/>
    </source>
</evidence>
<keyword evidence="10" id="KW-0598">Phosphotransferase system</keyword>